<sequence>MLARRPIPAQRDRELSQNRGLWESICIYVIVVGGAAIVVAAARNSITWHLQQFWGASGDYWQSNWEKLFHLFGDDEMKLAIWGSLIVNIAVFWLFNSWLLLIELTGRPQCLTKYKIQADKNVPMDPAKLKHAILMVIFNQTVVGIPFSFVFYWLMKYRNCGFGVELPTFHWVLFELTVFSLVEEVLFYYGHRLFHRPYLYKRIHKQHHEWTAPIGLTAIYAHPVEHVFCNLLPPVVGPLILGSHIATSWLWFSLALVSTSIAHCGYHFPFLPSPEAHDFHHSQFVNNYGVLGVMDRLHGTDNLFRASKAYQRHVLLLNLTPLSQQIPDEDSRKETCMNTNQCSQ</sequence>
<accession>A0AAD9UEY1</accession>
<comment type="caution">
    <text evidence="7">The sequence shown here is derived from an EMBL/GenBank/DDBJ whole genome shotgun (WGS) entry which is preliminary data.</text>
</comment>
<dbReference type="GO" id="GO:0016491">
    <property type="term" value="F:oxidoreductase activity"/>
    <property type="evidence" value="ECO:0007669"/>
    <property type="project" value="InterPro"/>
</dbReference>
<dbReference type="Pfam" id="PF04116">
    <property type="entry name" value="FA_hydroxylase"/>
    <property type="match status" value="1"/>
</dbReference>
<evidence type="ECO:0000256" key="1">
    <source>
        <dbReference type="ARBA" id="ARBA00004370"/>
    </source>
</evidence>
<comment type="subcellular location">
    <subcellularLocation>
        <location evidence="1">Membrane</location>
    </subcellularLocation>
</comment>
<protein>
    <recommendedName>
        <fullName evidence="6">Fatty acid hydroxylase domain-containing protein</fullName>
    </recommendedName>
</protein>
<keyword evidence="4 5" id="KW-0472">Membrane</keyword>
<dbReference type="PANTHER" id="PTHR11863">
    <property type="entry name" value="STEROL DESATURASE"/>
    <property type="match status" value="1"/>
</dbReference>
<dbReference type="EMBL" id="JAODUO010000182">
    <property type="protein sequence ID" value="KAK2186962.1"/>
    <property type="molecule type" value="Genomic_DNA"/>
</dbReference>
<dbReference type="InterPro" id="IPR006694">
    <property type="entry name" value="Fatty_acid_hydroxylase"/>
</dbReference>
<keyword evidence="2 5" id="KW-0812">Transmembrane</keyword>
<reference evidence="7" key="1">
    <citation type="journal article" date="2023" name="Mol. Biol. Evol.">
        <title>Third-Generation Sequencing Reveals the Adaptive Role of the Epigenome in Three Deep-Sea Polychaetes.</title>
        <authorList>
            <person name="Perez M."/>
            <person name="Aroh O."/>
            <person name="Sun Y."/>
            <person name="Lan Y."/>
            <person name="Juniper S.K."/>
            <person name="Young C.R."/>
            <person name="Angers B."/>
            <person name="Qian P.Y."/>
        </authorList>
    </citation>
    <scope>NUCLEOTIDE SEQUENCE</scope>
    <source>
        <strain evidence="7">R07B-5</strain>
    </source>
</reference>
<dbReference type="GO" id="GO:0008610">
    <property type="term" value="P:lipid biosynthetic process"/>
    <property type="evidence" value="ECO:0007669"/>
    <property type="project" value="InterPro"/>
</dbReference>
<proteinExistence type="predicted"/>
<evidence type="ECO:0000256" key="3">
    <source>
        <dbReference type="ARBA" id="ARBA00022989"/>
    </source>
</evidence>
<keyword evidence="3 5" id="KW-1133">Transmembrane helix</keyword>
<dbReference type="InterPro" id="IPR050307">
    <property type="entry name" value="Sterol_Desaturase_Related"/>
</dbReference>
<feature type="transmembrane region" description="Helical" evidence="5">
    <location>
        <begin position="169"/>
        <end position="189"/>
    </location>
</feature>
<evidence type="ECO:0000256" key="4">
    <source>
        <dbReference type="ARBA" id="ARBA00023136"/>
    </source>
</evidence>
<organism evidence="7 8">
    <name type="scientific">Ridgeia piscesae</name>
    <name type="common">Tubeworm</name>
    <dbReference type="NCBI Taxonomy" id="27915"/>
    <lineage>
        <taxon>Eukaryota</taxon>
        <taxon>Metazoa</taxon>
        <taxon>Spiralia</taxon>
        <taxon>Lophotrochozoa</taxon>
        <taxon>Annelida</taxon>
        <taxon>Polychaeta</taxon>
        <taxon>Sedentaria</taxon>
        <taxon>Canalipalpata</taxon>
        <taxon>Sabellida</taxon>
        <taxon>Siboglinidae</taxon>
        <taxon>Ridgeia</taxon>
    </lineage>
</organism>
<feature type="transmembrane region" description="Helical" evidence="5">
    <location>
        <begin position="21"/>
        <end position="42"/>
    </location>
</feature>
<dbReference type="GO" id="GO:0005506">
    <property type="term" value="F:iron ion binding"/>
    <property type="evidence" value="ECO:0007669"/>
    <property type="project" value="InterPro"/>
</dbReference>
<feature type="transmembrane region" description="Helical" evidence="5">
    <location>
        <begin position="79"/>
        <end position="101"/>
    </location>
</feature>
<dbReference type="Proteomes" id="UP001209878">
    <property type="component" value="Unassembled WGS sequence"/>
</dbReference>
<evidence type="ECO:0000313" key="7">
    <source>
        <dbReference type="EMBL" id="KAK2186962.1"/>
    </source>
</evidence>
<evidence type="ECO:0000256" key="5">
    <source>
        <dbReference type="SAM" id="Phobius"/>
    </source>
</evidence>
<dbReference type="GO" id="GO:0016020">
    <property type="term" value="C:membrane"/>
    <property type="evidence" value="ECO:0007669"/>
    <property type="project" value="UniProtKB-SubCell"/>
</dbReference>
<feature type="transmembrane region" description="Helical" evidence="5">
    <location>
        <begin position="132"/>
        <end position="154"/>
    </location>
</feature>
<keyword evidence="8" id="KW-1185">Reference proteome</keyword>
<evidence type="ECO:0000313" key="8">
    <source>
        <dbReference type="Proteomes" id="UP001209878"/>
    </source>
</evidence>
<gene>
    <name evidence="7" type="ORF">NP493_183g01021</name>
</gene>
<evidence type="ECO:0000259" key="6">
    <source>
        <dbReference type="Pfam" id="PF04116"/>
    </source>
</evidence>
<name>A0AAD9UEY1_RIDPI</name>
<evidence type="ECO:0000256" key="2">
    <source>
        <dbReference type="ARBA" id="ARBA00022692"/>
    </source>
</evidence>
<feature type="domain" description="Fatty acid hydroxylase" evidence="6">
    <location>
        <begin position="177"/>
        <end position="300"/>
    </location>
</feature>
<dbReference type="AlphaFoldDB" id="A0AAD9UEY1"/>